<dbReference type="SMART" id="SM00342">
    <property type="entry name" value="HTH_ARAC"/>
    <property type="match status" value="1"/>
</dbReference>
<evidence type="ECO:0000259" key="4">
    <source>
        <dbReference type="PROSITE" id="PS01124"/>
    </source>
</evidence>
<dbReference type="Pfam" id="PF20240">
    <property type="entry name" value="DUF6597"/>
    <property type="match status" value="1"/>
</dbReference>
<dbReference type="EMBL" id="CP034562">
    <property type="protein sequence ID" value="AZQ62949.1"/>
    <property type="molecule type" value="Genomic_DNA"/>
</dbReference>
<dbReference type="InterPro" id="IPR009057">
    <property type="entry name" value="Homeodomain-like_sf"/>
</dbReference>
<evidence type="ECO:0000313" key="5">
    <source>
        <dbReference type="EMBL" id="AZQ62949.1"/>
    </source>
</evidence>
<dbReference type="Gene3D" id="1.10.10.60">
    <property type="entry name" value="Homeodomain-like"/>
    <property type="match status" value="1"/>
</dbReference>
<keyword evidence="6" id="KW-1185">Reference proteome</keyword>
<evidence type="ECO:0000313" key="6">
    <source>
        <dbReference type="Proteomes" id="UP000267268"/>
    </source>
</evidence>
<evidence type="ECO:0000256" key="2">
    <source>
        <dbReference type="ARBA" id="ARBA00023125"/>
    </source>
</evidence>
<dbReference type="OrthoDB" id="635259at2"/>
<dbReference type="GO" id="GO:0043565">
    <property type="term" value="F:sequence-specific DNA binding"/>
    <property type="evidence" value="ECO:0007669"/>
    <property type="project" value="InterPro"/>
</dbReference>
<feature type="domain" description="HTH araC/xylS-type" evidence="4">
    <location>
        <begin position="146"/>
        <end position="246"/>
    </location>
</feature>
<reference evidence="5 6" key="1">
    <citation type="submission" date="2018-12" db="EMBL/GenBank/DDBJ databases">
        <title>Flammeovirga pectinis sp. nov., isolated from the gut of the Korean scallop, Patinopecten yessoensis.</title>
        <authorList>
            <person name="Bae J.-W."/>
            <person name="Jeong Y.-S."/>
            <person name="Kang W."/>
        </authorList>
    </citation>
    <scope>NUCLEOTIDE SEQUENCE [LARGE SCALE GENOMIC DNA]</scope>
    <source>
        <strain evidence="5 6">L12M1</strain>
    </source>
</reference>
<dbReference type="PROSITE" id="PS01124">
    <property type="entry name" value="HTH_ARAC_FAMILY_2"/>
    <property type="match status" value="1"/>
</dbReference>
<dbReference type="AlphaFoldDB" id="A0A3S9P414"/>
<gene>
    <name evidence="5" type="ORF">EI427_12075</name>
</gene>
<proteinExistence type="predicted"/>
<dbReference type="SUPFAM" id="SSF46689">
    <property type="entry name" value="Homeodomain-like"/>
    <property type="match status" value="1"/>
</dbReference>
<dbReference type="InterPro" id="IPR046532">
    <property type="entry name" value="DUF6597"/>
</dbReference>
<dbReference type="Proteomes" id="UP000267268">
    <property type="component" value="Chromosome 1"/>
</dbReference>
<sequence length="264" mass="31117">MEITSYPVNHYPDLIERLWIIDNKAEDTDLITPPSQYVNIIIPLNQSTYTYNGEIKNSPQIEGLSLQSSCIHYPKGSRFIGARLYPHGLHSFLDIRGEEIMNKSIDFYPPLDVSIFNKSNSDVERLNTIYDQLKKMFIQKNYDEANLVRDYYQYFRKTESMISIDEYCKEHNTNYTSLNRLFSKIIGLSPKRFERLIKFRRSLCDLIDSEESLTNIATDSGYFDQAHFIREFKYFLNRTPSAYQNLIKAADKETNIINYNFRLL</sequence>
<keyword evidence="3" id="KW-0804">Transcription</keyword>
<dbReference type="PANTHER" id="PTHR43280">
    <property type="entry name" value="ARAC-FAMILY TRANSCRIPTIONAL REGULATOR"/>
    <property type="match status" value="1"/>
</dbReference>
<dbReference type="GO" id="GO:0003700">
    <property type="term" value="F:DNA-binding transcription factor activity"/>
    <property type="evidence" value="ECO:0007669"/>
    <property type="project" value="InterPro"/>
</dbReference>
<name>A0A3S9P414_9BACT</name>
<protein>
    <submittedName>
        <fullName evidence="5">AraC family transcriptional regulator</fullName>
    </submittedName>
</protein>
<dbReference type="Pfam" id="PF12833">
    <property type="entry name" value="HTH_18"/>
    <property type="match status" value="1"/>
</dbReference>
<keyword evidence="1" id="KW-0805">Transcription regulation</keyword>
<organism evidence="5 6">
    <name type="scientific">Flammeovirga pectinis</name>
    <dbReference type="NCBI Taxonomy" id="2494373"/>
    <lineage>
        <taxon>Bacteria</taxon>
        <taxon>Pseudomonadati</taxon>
        <taxon>Bacteroidota</taxon>
        <taxon>Cytophagia</taxon>
        <taxon>Cytophagales</taxon>
        <taxon>Flammeovirgaceae</taxon>
        <taxon>Flammeovirga</taxon>
    </lineage>
</organism>
<evidence type="ECO:0000256" key="1">
    <source>
        <dbReference type="ARBA" id="ARBA00023015"/>
    </source>
</evidence>
<evidence type="ECO:0000256" key="3">
    <source>
        <dbReference type="ARBA" id="ARBA00023163"/>
    </source>
</evidence>
<dbReference type="PANTHER" id="PTHR43280:SF2">
    <property type="entry name" value="HTH-TYPE TRANSCRIPTIONAL REGULATOR EXSA"/>
    <property type="match status" value="1"/>
</dbReference>
<dbReference type="InterPro" id="IPR018060">
    <property type="entry name" value="HTH_AraC"/>
</dbReference>
<dbReference type="RefSeq" id="WP_126614960.1">
    <property type="nucleotide sequence ID" value="NZ_CP034562.1"/>
</dbReference>
<accession>A0A3S9P414</accession>
<dbReference type="KEGG" id="fll:EI427_12075"/>
<keyword evidence="2" id="KW-0238">DNA-binding</keyword>